<dbReference type="Proteomes" id="UP000034601">
    <property type="component" value="Unassembled WGS sequence"/>
</dbReference>
<comment type="caution">
    <text evidence="2">The sequence shown here is derived from an EMBL/GenBank/DDBJ whole genome shotgun (WGS) entry which is preliminary data.</text>
</comment>
<dbReference type="AlphaFoldDB" id="A0A0G0U8T0"/>
<protein>
    <submittedName>
        <fullName evidence="2">Uncharacterized protein</fullName>
    </submittedName>
</protein>
<organism evidence="2 3">
    <name type="scientific">Candidatus Daviesbacteria bacterium GW2011_GWA2_40_9</name>
    <dbReference type="NCBI Taxonomy" id="1618424"/>
    <lineage>
        <taxon>Bacteria</taxon>
        <taxon>Candidatus Daviesiibacteriota</taxon>
    </lineage>
</organism>
<sequence length="238" mass="25977">MVKFLPLVLLISLMMGVLAYVRIYRVADKSSPIDPLTTLTETFQLTQASPTPENLPAVISPASSSGKEKPSPTPSKIDSQDLSLKTLQTQVRSLERTVADLQLQVNDLKEPKDTVSTTKAPLYIPLGTGGASSALDWTAVDALQITLDPADYPGYKSMQLEVSLRVFQGNGKAYARIYNSDDKLALLPSEVSVTTESYSWVNSQGFILTSGKKIYKLQLKTNTGYEAGIQNARIKVNF</sequence>
<reference evidence="2 3" key="1">
    <citation type="journal article" date="2015" name="Nature">
        <title>rRNA introns, odd ribosomes, and small enigmatic genomes across a large radiation of phyla.</title>
        <authorList>
            <person name="Brown C.T."/>
            <person name="Hug L.A."/>
            <person name="Thomas B.C."/>
            <person name="Sharon I."/>
            <person name="Castelle C.J."/>
            <person name="Singh A."/>
            <person name="Wilkins M.J."/>
            <person name="Williams K.H."/>
            <person name="Banfield J.F."/>
        </authorList>
    </citation>
    <scope>NUCLEOTIDE SEQUENCE [LARGE SCALE GENOMIC DNA]</scope>
</reference>
<feature type="region of interest" description="Disordered" evidence="1">
    <location>
        <begin position="45"/>
        <end position="82"/>
    </location>
</feature>
<accession>A0A0G0U8T0</accession>
<gene>
    <name evidence="2" type="ORF">UU29_C0003G0038</name>
</gene>
<evidence type="ECO:0000256" key="1">
    <source>
        <dbReference type="SAM" id="MobiDB-lite"/>
    </source>
</evidence>
<name>A0A0G0U8T0_9BACT</name>
<evidence type="ECO:0000313" key="3">
    <source>
        <dbReference type="Proteomes" id="UP000034601"/>
    </source>
</evidence>
<evidence type="ECO:0000313" key="2">
    <source>
        <dbReference type="EMBL" id="KKR83636.1"/>
    </source>
</evidence>
<proteinExistence type="predicted"/>
<dbReference type="EMBL" id="LCAB01000003">
    <property type="protein sequence ID" value="KKR83636.1"/>
    <property type="molecule type" value="Genomic_DNA"/>
</dbReference>